<protein>
    <submittedName>
        <fullName evidence="1">Uncharacterized protein</fullName>
    </submittedName>
</protein>
<accession>A0A0F9IAP5</accession>
<comment type="caution">
    <text evidence="1">The sequence shown here is derived from an EMBL/GenBank/DDBJ whole genome shotgun (WGS) entry which is preliminary data.</text>
</comment>
<name>A0A0F9IAP5_9ZZZZ</name>
<reference evidence="1" key="1">
    <citation type="journal article" date="2015" name="Nature">
        <title>Complex archaea that bridge the gap between prokaryotes and eukaryotes.</title>
        <authorList>
            <person name="Spang A."/>
            <person name="Saw J.H."/>
            <person name="Jorgensen S.L."/>
            <person name="Zaremba-Niedzwiedzka K."/>
            <person name="Martijn J."/>
            <person name="Lind A.E."/>
            <person name="van Eijk R."/>
            <person name="Schleper C."/>
            <person name="Guy L."/>
            <person name="Ettema T.J."/>
        </authorList>
    </citation>
    <scope>NUCLEOTIDE SEQUENCE</scope>
</reference>
<evidence type="ECO:0000313" key="1">
    <source>
        <dbReference type="EMBL" id="KKM24542.1"/>
    </source>
</evidence>
<dbReference type="AlphaFoldDB" id="A0A0F9IAP5"/>
<sequence>MIANCPGCEQELFEIEKWVEEGLHFAGCGLYERGHLLMIMVNDKGEVIVG</sequence>
<organism evidence="1">
    <name type="scientific">marine sediment metagenome</name>
    <dbReference type="NCBI Taxonomy" id="412755"/>
    <lineage>
        <taxon>unclassified sequences</taxon>
        <taxon>metagenomes</taxon>
        <taxon>ecological metagenomes</taxon>
    </lineage>
</organism>
<gene>
    <name evidence="1" type="ORF">LCGC14_1603990</name>
</gene>
<dbReference type="EMBL" id="LAZR01012904">
    <property type="protein sequence ID" value="KKM24542.1"/>
    <property type="molecule type" value="Genomic_DNA"/>
</dbReference>
<proteinExistence type="predicted"/>